<gene>
    <name evidence="2" type="ORF">KO481_11625</name>
</gene>
<evidence type="ECO:0000256" key="1">
    <source>
        <dbReference type="SAM" id="Phobius"/>
    </source>
</evidence>
<keyword evidence="3" id="KW-1185">Reference proteome</keyword>
<feature type="transmembrane region" description="Helical" evidence="1">
    <location>
        <begin position="28"/>
        <end position="49"/>
    </location>
</feature>
<evidence type="ECO:0000313" key="3">
    <source>
        <dbReference type="Proteomes" id="UP000733379"/>
    </source>
</evidence>
<dbReference type="RefSeq" id="WP_215917049.1">
    <property type="nucleotide sequence ID" value="NZ_JAHKNI010000003.1"/>
</dbReference>
<sequence length="230" mass="23381">MVHKKISRPSTSAGNAVARARGRRTGGLLAVAAAVVVIALAAVIAFALVRQHGGAGPAARGDVPATVAVGADTPPPWPAPADATAAVRAAGLPMLDAEGTVLHIHSHLDVVVDGKPVPVPALVGIDLNRGTISPVHTHDTSGVIHIESPTQHTFTLGEFFREWGVSLSSNNVGALHAGNGKTVRVYVNGVPREGNPADIALGAHDEIAVTYGSANGAAAVPSRYDFPEGE</sequence>
<proteinExistence type="predicted"/>
<dbReference type="Proteomes" id="UP000733379">
    <property type="component" value="Unassembled WGS sequence"/>
</dbReference>
<evidence type="ECO:0008006" key="4">
    <source>
        <dbReference type="Google" id="ProtNLM"/>
    </source>
</evidence>
<protein>
    <recommendedName>
        <fullName evidence="4">FHA domain-containing protein</fullName>
    </recommendedName>
</protein>
<accession>A0ABS6AVW5</accession>
<keyword evidence="1" id="KW-0472">Membrane</keyword>
<reference evidence="2 3" key="1">
    <citation type="submission" date="2021-06" db="EMBL/GenBank/DDBJ databases">
        <title>Actinomycetes sequencing.</title>
        <authorList>
            <person name="Shan Q."/>
        </authorList>
    </citation>
    <scope>NUCLEOTIDE SEQUENCE [LARGE SCALE GENOMIC DNA]</scope>
    <source>
        <strain evidence="2 3">NEAU-G5</strain>
    </source>
</reference>
<keyword evidence="1" id="KW-0812">Transmembrane</keyword>
<organism evidence="2 3">
    <name type="scientific">Nocardia albiluteola</name>
    <dbReference type="NCBI Taxonomy" id="2842303"/>
    <lineage>
        <taxon>Bacteria</taxon>
        <taxon>Bacillati</taxon>
        <taxon>Actinomycetota</taxon>
        <taxon>Actinomycetes</taxon>
        <taxon>Mycobacteriales</taxon>
        <taxon>Nocardiaceae</taxon>
        <taxon>Nocardia</taxon>
    </lineage>
</organism>
<name>A0ABS6AVW5_9NOCA</name>
<evidence type="ECO:0000313" key="2">
    <source>
        <dbReference type="EMBL" id="MBU3062172.1"/>
    </source>
</evidence>
<comment type="caution">
    <text evidence="2">The sequence shown here is derived from an EMBL/GenBank/DDBJ whole genome shotgun (WGS) entry which is preliminary data.</text>
</comment>
<dbReference type="EMBL" id="JAHKNI010000003">
    <property type="protein sequence ID" value="MBU3062172.1"/>
    <property type="molecule type" value="Genomic_DNA"/>
</dbReference>
<keyword evidence="1" id="KW-1133">Transmembrane helix</keyword>